<dbReference type="InterPro" id="IPR046146">
    <property type="entry name" value="DUF6148"/>
</dbReference>
<dbReference type="Proteomes" id="UP000029628">
    <property type="component" value="Unassembled WGS sequence"/>
</dbReference>
<accession>A0A096BYF8</accession>
<organism evidence="1 2">
    <name type="scientific">Veillonella montpellierensis DNF00314</name>
    <dbReference type="NCBI Taxonomy" id="1401067"/>
    <lineage>
        <taxon>Bacteria</taxon>
        <taxon>Bacillati</taxon>
        <taxon>Bacillota</taxon>
        <taxon>Negativicutes</taxon>
        <taxon>Veillonellales</taxon>
        <taxon>Veillonellaceae</taxon>
        <taxon>Veillonella</taxon>
    </lineage>
</organism>
<comment type="caution">
    <text evidence="1">The sequence shown here is derived from an EMBL/GenBank/DDBJ whole genome shotgun (WGS) entry which is preliminary data.</text>
</comment>
<evidence type="ECO:0000313" key="1">
    <source>
        <dbReference type="EMBL" id="KGF47762.1"/>
    </source>
</evidence>
<dbReference type="Pfam" id="PF19645">
    <property type="entry name" value="DUF6148"/>
    <property type="match status" value="1"/>
</dbReference>
<dbReference type="eggNOG" id="ENOG5033D5T">
    <property type="taxonomic scope" value="Bacteria"/>
</dbReference>
<sequence>MAEWALYEAKEHLQAWLEADLALATGKEYTIGNRRLTRANVQEVKDRINFWRNEVARLENRPRRRAYRVIPRDI</sequence>
<evidence type="ECO:0000313" key="2">
    <source>
        <dbReference type="Proteomes" id="UP000029628"/>
    </source>
</evidence>
<dbReference type="AlphaFoldDB" id="A0A096BYF8"/>
<dbReference type="EMBL" id="JRNT01000007">
    <property type="protein sequence ID" value="KGF47762.1"/>
    <property type="molecule type" value="Genomic_DNA"/>
</dbReference>
<name>A0A096BYF8_9FIRM</name>
<gene>
    <name evidence="1" type="ORF">HMPREF0872_03410</name>
</gene>
<protein>
    <submittedName>
        <fullName evidence="1">Uncharacterized protein</fullName>
    </submittedName>
</protein>
<reference evidence="1 2" key="1">
    <citation type="submission" date="2014-07" db="EMBL/GenBank/DDBJ databases">
        <authorList>
            <person name="McCorrison J."/>
            <person name="Sanka R."/>
            <person name="Torralba M."/>
            <person name="Gillis M."/>
            <person name="Haft D.H."/>
            <person name="Methe B."/>
            <person name="Sutton G."/>
            <person name="Nelson K.E."/>
        </authorList>
    </citation>
    <scope>NUCLEOTIDE SEQUENCE [LARGE SCALE GENOMIC DNA]</scope>
    <source>
        <strain evidence="1 2">DNF00314</strain>
    </source>
</reference>
<dbReference type="RefSeq" id="WP_038151813.1">
    <property type="nucleotide sequence ID" value="NZ_JRNT01000007.1"/>
</dbReference>
<proteinExistence type="predicted"/>
<keyword evidence="2" id="KW-1185">Reference proteome</keyword>